<dbReference type="STRING" id="272560.BPSS1174"/>
<dbReference type="InterPro" id="IPR036736">
    <property type="entry name" value="ACP-like_sf"/>
</dbReference>
<keyword evidence="2" id="KW-0596">Phosphopantetheine</keyword>
<dbReference type="eggNOG" id="COG1020">
    <property type="taxonomic scope" value="Bacteria"/>
</dbReference>
<dbReference type="GO" id="GO:0031177">
    <property type="term" value="F:phosphopantetheine binding"/>
    <property type="evidence" value="ECO:0007669"/>
    <property type="project" value="TreeGrafter"/>
</dbReference>
<dbReference type="Gene3D" id="3.30.559.30">
    <property type="entry name" value="Nonribosomal peptide synthetase, condensation domain"/>
    <property type="match status" value="2"/>
</dbReference>
<protein>
    <submittedName>
        <fullName evidence="7">Non-ribosomal peptide/polyketide synthase</fullName>
    </submittedName>
</protein>
<dbReference type="KEGG" id="bps:BPSS1174"/>
<dbReference type="InterPro" id="IPR045851">
    <property type="entry name" value="AMP-bd_C_sf"/>
</dbReference>
<dbReference type="InterPro" id="IPR023213">
    <property type="entry name" value="CAT-like_dom_sf"/>
</dbReference>
<evidence type="ECO:0000313" key="8">
    <source>
        <dbReference type="Proteomes" id="UP000000605"/>
    </source>
</evidence>
<dbReference type="SUPFAM" id="SSF52777">
    <property type="entry name" value="CoA-dependent acyltransferases"/>
    <property type="match status" value="4"/>
</dbReference>
<dbReference type="InterPro" id="IPR042099">
    <property type="entry name" value="ANL_N_sf"/>
</dbReference>
<evidence type="ECO:0000313" key="7">
    <source>
        <dbReference type="EMBL" id="CAH38642.1"/>
    </source>
</evidence>
<feature type="compositionally biased region" description="Low complexity" evidence="5">
    <location>
        <begin position="1069"/>
        <end position="1081"/>
    </location>
</feature>
<sequence length="1538" mass="165889">MLQAVNDTLPLTNSQMAMWLQWKYAPDDPAYNNPLLFELDGDIDVERLKDAFAAVADAHRAIRMRFIERAGVPLQYSASHPHGPLEFIDLSDVEPAARAPRIDAAIGACLLEPFDLLTEPVYRFVLVRTRPRGYLLALNIHHICVDGASALILLDDISSAYADPAAYAAASAARTGEGFGDVLEVERRRWADGVHAQAETAWRAHLADRVCSVEFGKLAFDGERAAGGGAGQYRWTLPDTLPAKIKAVNRLTRTTPFVVLMSAFGVLLHRYLQQDALAIAYPVDTRPAGFARIFGSFINFVPAFVDVSPDLTAGALFDKVREQRRRTKAIADFPQVDLMRLARRTLADAALPCLNVALVPARFALDSLRFDGVRVEQRHCFTGAAKQDLALLYDGDETLSLILEYRHGLLDEAIARRMAGDLNVIVERIVERPDLRLGDLTLSDHRAFAERYATLADAAPRTPALAAIERGWREQPERIVAGEPGNAVSARQLLDASNRVARRLAAANVKPGERVGVRMDRGGALLAALVGIWKLGAVYVPLPTDLPGARRAHIADDAQLAACLHRAEPADPTPRDLVLADDIFDASDAEALADFAVDPDSVAYLIYTSGSTGAPKGVEVTHRNVASFLLAMARALPMGRDDRLLATTTIGFDISLLELLLPPTVGAAVIACPEHVRIDAKALERVIADERVTWLQGTPSFFNVLRAGGWRGDKRLNILCGGEPIDASTYGFLRETCAAVWQVYGPTEATIWSTIAGPDADGVEGLGEPLRNTTIHLLDAHGQQVPRFSKGEICIGGHGVARGYRHRAALSAERFVHVAGAGRVYRTGDFAFRDAHDRLRFLGREDGQVKIRGFRVELGEIERQIEALGEVRKAVVLVRRATAAEPTLIAWCEPHAGRALDVDALRAALADALPAYMTPARIEPIDAWPLNANGKIDRGALAGRASAPQAPPLEPRDSVDPLVPTLQAIYADVLRLDTVDPRATLMSLGGHSLSAVRIIARIQQQLKVDVGLETFMANSSVIGLIGSLRASGVPADGGSGGAVAPGGDERSSPPEAAHAASRTSDTARRPATAEGATPAPESNAASGCAPHVSPRTLQPSASEKALYFLDSVSAVRQTYNIPVGLHFPEGVNADALERALRHVLDTHGALRAAFEPSADGLVKRMVPTPAGALIARHAPTDLATLVPTLNRMLREPFELHEGPLMRAHHFPLEDGGAAVFYLFHHIIVDGIGCGNFLRELAGAYEALVGGMEPGGDGASSGDGNDNGNDNGNGNDNSDGDGDRQTNAAARVDELIERFGIVDRVLNLPYRAPFPEVRTLAGDSLPLEISAGLRAELDEYSRAAGVPLATLLLSAFVLTLHRLSGDRTINVGLATMNRTPETLGKIGLYTNTIVLPVDIEPADRLGDFVDRVTAALFSIYGYADVPFEEVAGRLVEYASLGRTPVFQAFFNFIDRSMYAFSMAGLPVREIALRPTGSKFELSLEVNDFRTHTQVFFEYSKDVFDEALVGDIASEFARTLLACVRSPGDAVERFALTTQS</sequence>
<feature type="compositionally biased region" description="Low complexity" evidence="5">
    <location>
        <begin position="1261"/>
        <end position="1276"/>
    </location>
</feature>
<dbReference type="Pfam" id="PF00501">
    <property type="entry name" value="AMP-binding"/>
    <property type="match status" value="1"/>
</dbReference>
<evidence type="ECO:0000259" key="6">
    <source>
        <dbReference type="PROSITE" id="PS50075"/>
    </source>
</evidence>
<dbReference type="Pfam" id="PF00550">
    <property type="entry name" value="PP-binding"/>
    <property type="match status" value="1"/>
</dbReference>
<dbReference type="Gene3D" id="3.40.50.12780">
    <property type="entry name" value="N-terminal domain of ligase-like"/>
    <property type="match status" value="1"/>
</dbReference>
<evidence type="ECO:0000256" key="2">
    <source>
        <dbReference type="ARBA" id="ARBA00022450"/>
    </source>
</evidence>
<dbReference type="PANTHER" id="PTHR45527">
    <property type="entry name" value="NONRIBOSOMAL PEPTIDE SYNTHETASE"/>
    <property type="match status" value="1"/>
</dbReference>
<dbReference type="PANTHER" id="PTHR45527:SF1">
    <property type="entry name" value="FATTY ACID SYNTHASE"/>
    <property type="match status" value="1"/>
</dbReference>
<dbReference type="Pfam" id="PF00668">
    <property type="entry name" value="Condensation"/>
    <property type="match status" value="3"/>
</dbReference>
<evidence type="ECO:0000256" key="3">
    <source>
        <dbReference type="ARBA" id="ARBA00022553"/>
    </source>
</evidence>
<proteinExistence type="predicted"/>
<keyword evidence="8" id="KW-1185">Reference proteome</keyword>
<comment type="cofactor">
    <cofactor evidence="1">
        <name>pantetheine 4'-phosphate</name>
        <dbReference type="ChEBI" id="CHEBI:47942"/>
    </cofactor>
</comment>
<dbReference type="Gene3D" id="3.30.559.10">
    <property type="entry name" value="Chloramphenicol acetyltransferase-like domain"/>
    <property type="match status" value="2"/>
</dbReference>
<evidence type="ECO:0000256" key="4">
    <source>
        <dbReference type="ARBA" id="ARBA00022723"/>
    </source>
</evidence>
<dbReference type="Gene3D" id="1.10.1200.10">
    <property type="entry name" value="ACP-like"/>
    <property type="match status" value="1"/>
</dbReference>
<dbReference type="GO" id="GO:0009239">
    <property type="term" value="P:enterobactin biosynthetic process"/>
    <property type="evidence" value="ECO:0007669"/>
    <property type="project" value="TreeGrafter"/>
</dbReference>
<keyword evidence="3" id="KW-0597">Phosphoprotein</keyword>
<evidence type="ECO:0000256" key="1">
    <source>
        <dbReference type="ARBA" id="ARBA00001957"/>
    </source>
</evidence>
<organism evidence="7 8">
    <name type="scientific">Burkholderia pseudomallei (strain K96243)</name>
    <dbReference type="NCBI Taxonomy" id="272560"/>
    <lineage>
        <taxon>Bacteria</taxon>
        <taxon>Pseudomonadati</taxon>
        <taxon>Pseudomonadota</taxon>
        <taxon>Betaproteobacteria</taxon>
        <taxon>Burkholderiales</taxon>
        <taxon>Burkholderiaceae</taxon>
        <taxon>Burkholderia</taxon>
        <taxon>pseudomallei group</taxon>
    </lineage>
</organism>
<dbReference type="InterPro" id="IPR009081">
    <property type="entry name" value="PP-bd_ACP"/>
</dbReference>
<feature type="domain" description="Carrier" evidence="6">
    <location>
        <begin position="957"/>
        <end position="1032"/>
    </location>
</feature>
<dbReference type="InterPro" id="IPR010071">
    <property type="entry name" value="AA_adenyl_dom"/>
</dbReference>
<dbReference type="Gene3D" id="3.30.300.30">
    <property type="match status" value="1"/>
</dbReference>
<dbReference type="GO" id="GO:0046872">
    <property type="term" value="F:metal ion binding"/>
    <property type="evidence" value="ECO:0007669"/>
    <property type="project" value="UniProtKB-KW"/>
</dbReference>
<feature type="region of interest" description="Disordered" evidence="5">
    <location>
        <begin position="1254"/>
        <end position="1284"/>
    </location>
</feature>
<reference evidence="7 8" key="1">
    <citation type="journal article" date="2004" name="Proc. Natl. Acad. Sci. U.S.A.">
        <title>Genomic plasticity of the causative agent of melioidosis, Burkholderia pseudomallei.</title>
        <authorList>
            <person name="Holden M.T.G."/>
            <person name="Titball R.W."/>
            <person name="Peacock S.J."/>
            <person name="Cerdeno-Tarraga A.M."/>
            <person name="Atkins T."/>
            <person name="Crossman L.C."/>
            <person name="Pitt T."/>
            <person name="Churcher C."/>
            <person name="Mungall K."/>
            <person name="Bentley S.D."/>
            <person name="Sebaihia M."/>
            <person name="Thomson N.R."/>
            <person name="Bason N."/>
            <person name="Beacham I.R."/>
            <person name="Brooks K."/>
            <person name="Brown K.A."/>
            <person name="Brown N.F."/>
            <person name="Challis G.L."/>
            <person name="Cherevach I."/>
            <person name="Chillingworth T."/>
            <person name="Cronin A."/>
            <person name="Crosset B."/>
            <person name="Davis P."/>
            <person name="DeShazer D."/>
            <person name="Feltwell T."/>
            <person name="Fraser A."/>
            <person name="Hance Z."/>
            <person name="Hauser H."/>
            <person name="Holroyd S."/>
            <person name="Jagels K."/>
            <person name="Keith K.E."/>
            <person name="Maddison M."/>
            <person name="Moule S."/>
            <person name="Price C."/>
            <person name="Quail M.A."/>
            <person name="Rabbinowitsch E."/>
            <person name="Rutherford K."/>
            <person name="Sanders M."/>
            <person name="Simmonds M."/>
            <person name="Songsivilai S."/>
            <person name="Stevens K."/>
            <person name="Tumapa S."/>
            <person name="Vesaratchavest M."/>
            <person name="Whitehead S."/>
            <person name="Yeats C."/>
            <person name="Barrell B.G."/>
            <person name="Oyston P.C.F."/>
            <person name="Parkhill J."/>
        </authorList>
    </citation>
    <scope>NUCLEOTIDE SEQUENCE [LARGE SCALE GENOMIC DNA]</scope>
    <source>
        <strain evidence="7 8">K96243</strain>
    </source>
</reference>
<name>Q63L34_BURPS</name>
<dbReference type="InterPro" id="IPR006162">
    <property type="entry name" value="Ppantetheine_attach_site"/>
</dbReference>
<keyword evidence="4" id="KW-0479">Metal-binding</keyword>
<dbReference type="SUPFAM" id="SSF47336">
    <property type="entry name" value="ACP-like"/>
    <property type="match status" value="1"/>
</dbReference>
<dbReference type="InterPro" id="IPR001242">
    <property type="entry name" value="Condensation_dom"/>
</dbReference>
<dbReference type="GO" id="GO:0043041">
    <property type="term" value="P:amino acid activation for nonribosomal peptide biosynthetic process"/>
    <property type="evidence" value="ECO:0007669"/>
    <property type="project" value="TreeGrafter"/>
</dbReference>
<dbReference type="GO" id="GO:0009366">
    <property type="term" value="C:enterobactin synthetase complex"/>
    <property type="evidence" value="ECO:0007669"/>
    <property type="project" value="TreeGrafter"/>
</dbReference>
<dbReference type="EMBL" id="BX571966">
    <property type="protein sequence ID" value="CAH38642.1"/>
    <property type="molecule type" value="Genomic_DNA"/>
</dbReference>
<dbReference type="PROSITE" id="PS00012">
    <property type="entry name" value="PHOSPHOPANTETHEINE"/>
    <property type="match status" value="1"/>
</dbReference>
<feature type="region of interest" description="Disordered" evidence="5">
    <location>
        <begin position="1036"/>
        <end position="1096"/>
    </location>
</feature>
<dbReference type="InterPro" id="IPR020845">
    <property type="entry name" value="AMP-binding_CS"/>
</dbReference>
<dbReference type="PROSITE" id="PS00455">
    <property type="entry name" value="AMP_BINDING"/>
    <property type="match status" value="1"/>
</dbReference>
<dbReference type="RefSeq" id="WP_004556143.1">
    <property type="nucleotide sequence ID" value="NC_006351.1"/>
</dbReference>
<dbReference type="NCBIfam" id="TIGR01733">
    <property type="entry name" value="AA-adenyl-dom"/>
    <property type="match status" value="1"/>
</dbReference>
<dbReference type="Proteomes" id="UP000000605">
    <property type="component" value="Chromosome 2"/>
</dbReference>
<gene>
    <name evidence="7" type="ordered locus">BPSS1174</name>
</gene>
<accession>Q63L34</accession>
<dbReference type="GO" id="GO:0005829">
    <property type="term" value="C:cytosol"/>
    <property type="evidence" value="ECO:0007669"/>
    <property type="project" value="TreeGrafter"/>
</dbReference>
<evidence type="ECO:0000256" key="5">
    <source>
        <dbReference type="SAM" id="MobiDB-lite"/>
    </source>
</evidence>
<dbReference type="PATRIC" id="fig|272560.51.peg.4405"/>
<dbReference type="InterPro" id="IPR000873">
    <property type="entry name" value="AMP-dep_synth/lig_dom"/>
</dbReference>
<dbReference type="SUPFAM" id="SSF56801">
    <property type="entry name" value="Acetyl-CoA synthetase-like"/>
    <property type="match status" value="1"/>
</dbReference>
<dbReference type="PROSITE" id="PS50075">
    <property type="entry name" value="CARRIER"/>
    <property type="match status" value="1"/>
</dbReference>
<dbReference type="GO" id="GO:0047527">
    <property type="term" value="F:2,3-dihydroxybenzoate-serine ligase activity"/>
    <property type="evidence" value="ECO:0007669"/>
    <property type="project" value="TreeGrafter"/>
</dbReference>